<dbReference type="Proteomes" id="UP001595923">
    <property type="component" value="Unassembled WGS sequence"/>
</dbReference>
<evidence type="ECO:0000313" key="3">
    <source>
        <dbReference type="Proteomes" id="UP001595923"/>
    </source>
</evidence>
<accession>A0ABV9E2N6</accession>
<feature type="region of interest" description="Disordered" evidence="1">
    <location>
        <begin position="58"/>
        <end position="91"/>
    </location>
</feature>
<reference evidence="3" key="1">
    <citation type="journal article" date="2019" name="Int. J. Syst. Evol. Microbiol.">
        <title>The Global Catalogue of Microorganisms (GCM) 10K type strain sequencing project: providing services to taxonomists for standard genome sequencing and annotation.</title>
        <authorList>
            <consortium name="The Broad Institute Genomics Platform"/>
            <consortium name="The Broad Institute Genome Sequencing Center for Infectious Disease"/>
            <person name="Wu L."/>
            <person name="Ma J."/>
        </authorList>
    </citation>
    <scope>NUCLEOTIDE SEQUENCE [LARGE SCALE GENOMIC DNA]</scope>
    <source>
        <strain evidence="3">XZYJ18</strain>
    </source>
</reference>
<sequence length="91" mass="9675">MMPSLGALATAYAEGRLRRGEFAVLFGTLYEVTLRSSATWIDDPAQAEAFAEVYAHLGRPADPTRDDTAPDATAGDDPLRAAARRAAHAAE</sequence>
<organism evidence="2 3">
    <name type="scientific">Nocardiopsis mangrovi</name>
    <dbReference type="NCBI Taxonomy" id="1179818"/>
    <lineage>
        <taxon>Bacteria</taxon>
        <taxon>Bacillati</taxon>
        <taxon>Actinomycetota</taxon>
        <taxon>Actinomycetes</taxon>
        <taxon>Streptosporangiales</taxon>
        <taxon>Nocardiopsidaceae</taxon>
        <taxon>Nocardiopsis</taxon>
    </lineage>
</organism>
<evidence type="ECO:0000313" key="2">
    <source>
        <dbReference type="EMBL" id="MFC4564972.1"/>
    </source>
</evidence>
<evidence type="ECO:0000256" key="1">
    <source>
        <dbReference type="SAM" id="MobiDB-lite"/>
    </source>
</evidence>
<dbReference type="EMBL" id="JBHSFQ010000031">
    <property type="protein sequence ID" value="MFC4564972.1"/>
    <property type="molecule type" value="Genomic_DNA"/>
</dbReference>
<keyword evidence="3" id="KW-1185">Reference proteome</keyword>
<feature type="compositionally biased region" description="Basic residues" evidence="1">
    <location>
        <begin position="82"/>
        <end position="91"/>
    </location>
</feature>
<protein>
    <submittedName>
        <fullName evidence="2">Uncharacterized protein</fullName>
    </submittedName>
</protein>
<proteinExistence type="predicted"/>
<name>A0ABV9E2N6_9ACTN</name>
<comment type="caution">
    <text evidence="2">The sequence shown here is derived from an EMBL/GenBank/DDBJ whole genome shotgun (WGS) entry which is preliminary data.</text>
</comment>
<dbReference type="RefSeq" id="WP_378578563.1">
    <property type="nucleotide sequence ID" value="NZ_JBHSFQ010000031.1"/>
</dbReference>
<gene>
    <name evidence="2" type="ORF">ACFO4E_24190</name>
</gene>